<name>A0A1F7WZK4_9BACT</name>
<dbReference type="PANTHER" id="PTHR43619">
    <property type="entry name" value="S-ADENOSYL-L-METHIONINE-DEPENDENT METHYLTRANSFERASE YKTD-RELATED"/>
    <property type="match status" value="1"/>
</dbReference>
<evidence type="ECO:0000256" key="1">
    <source>
        <dbReference type="ARBA" id="ARBA00022603"/>
    </source>
</evidence>
<dbReference type="PIRSF" id="PIRSF028177">
    <property type="entry name" value="Polyketide_synth_Omtfrase_TcmP"/>
    <property type="match status" value="1"/>
</dbReference>
<dbReference type="SUPFAM" id="SSF53335">
    <property type="entry name" value="S-adenosyl-L-methionine-dependent methyltransferases"/>
    <property type="match status" value="1"/>
</dbReference>
<evidence type="ECO:0008006" key="5">
    <source>
        <dbReference type="Google" id="ProtNLM"/>
    </source>
</evidence>
<evidence type="ECO:0000313" key="4">
    <source>
        <dbReference type="Proteomes" id="UP000179219"/>
    </source>
</evidence>
<dbReference type="EMBL" id="MGFP01000058">
    <property type="protein sequence ID" value="OGM08220.1"/>
    <property type="molecule type" value="Genomic_DNA"/>
</dbReference>
<protein>
    <recommendedName>
        <fullName evidence="5">Polyketide biosynthesis methyltransferase</fullName>
    </recommendedName>
</protein>
<gene>
    <name evidence="3" type="ORF">A2159_00490</name>
</gene>
<dbReference type="AlphaFoldDB" id="A0A1F7WZK4"/>
<evidence type="ECO:0000256" key="2">
    <source>
        <dbReference type="ARBA" id="ARBA00022679"/>
    </source>
</evidence>
<dbReference type="GO" id="GO:0032259">
    <property type="term" value="P:methylation"/>
    <property type="evidence" value="ECO:0007669"/>
    <property type="project" value="UniProtKB-KW"/>
</dbReference>
<organism evidence="3 4">
    <name type="scientific">Candidatus Woesebacteria bacterium RBG_13_34_9</name>
    <dbReference type="NCBI Taxonomy" id="1802477"/>
    <lineage>
        <taxon>Bacteria</taxon>
        <taxon>Candidatus Woeseibacteriota</taxon>
    </lineage>
</organism>
<reference evidence="3 4" key="1">
    <citation type="journal article" date="2016" name="Nat. Commun.">
        <title>Thousands of microbial genomes shed light on interconnected biogeochemical processes in an aquifer system.</title>
        <authorList>
            <person name="Anantharaman K."/>
            <person name="Brown C.T."/>
            <person name="Hug L.A."/>
            <person name="Sharon I."/>
            <person name="Castelle C.J."/>
            <person name="Probst A.J."/>
            <person name="Thomas B.C."/>
            <person name="Singh A."/>
            <person name="Wilkins M.J."/>
            <person name="Karaoz U."/>
            <person name="Brodie E.L."/>
            <person name="Williams K.H."/>
            <person name="Hubbard S.S."/>
            <person name="Banfield J.F."/>
        </authorList>
    </citation>
    <scope>NUCLEOTIDE SEQUENCE [LARGE SCALE GENOMIC DNA]</scope>
</reference>
<dbReference type="InterPro" id="IPR007213">
    <property type="entry name" value="Ppm1/Ppm2/Tcmp"/>
</dbReference>
<keyword evidence="2" id="KW-0808">Transferase</keyword>
<dbReference type="Proteomes" id="UP000179219">
    <property type="component" value="Unassembled WGS sequence"/>
</dbReference>
<dbReference type="InterPro" id="IPR029063">
    <property type="entry name" value="SAM-dependent_MTases_sf"/>
</dbReference>
<keyword evidence="1" id="KW-0489">Methyltransferase</keyword>
<dbReference type="PANTHER" id="PTHR43619:SF2">
    <property type="entry name" value="S-ADENOSYL-L-METHIONINE-DEPENDENT METHYLTRANSFERASES SUPERFAMILY PROTEIN"/>
    <property type="match status" value="1"/>
</dbReference>
<proteinExistence type="predicted"/>
<evidence type="ECO:0000313" key="3">
    <source>
        <dbReference type="EMBL" id="OGM08220.1"/>
    </source>
</evidence>
<comment type="caution">
    <text evidence="3">The sequence shown here is derived from an EMBL/GenBank/DDBJ whole genome shotgun (WGS) entry which is preliminary data.</text>
</comment>
<accession>A0A1F7WZK4</accession>
<dbReference type="Pfam" id="PF04072">
    <property type="entry name" value="LCM"/>
    <property type="match status" value="1"/>
</dbReference>
<dbReference type="InterPro" id="IPR016874">
    <property type="entry name" value="TcmP-like"/>
</dbReference>
<dbReference type="Gene3D" id="3.40.50.150">
    <property type="entry name" value="Vaccinia Virus protein VP39"/>
    <property type="match status" value="1"/>
</dbReference>
<dbReference type="GO" id="GO:0008168">
    <property type="term" value="F:methyltransferase activity"/>
    <property type="evidence" value="ECO:0007669"/>
    <property type="project" value="UniProtKB-KW"/>
</dbReference>
<sequence>MIEKIKVELGEVQKTLLLPLWGRAVESQKENPGLVDGMAVEIINKIDHDFTTITRNISWLSQFSWVARSLHIDKTILGFIKNNPKATIVNIGCGLDTTFERIDNGQIIFYDLDLPDVINLRKNFFQENERRKTISSSFLDDKWLSQLQIIEGILFIAAGVFYYFDEKQIKDFFILIADHFPGCEIFFDSTSSLGIKIANKKVLKKGGMDETAILKWGIKSAKSIEKWDNRIQLVEEFPMFEGIKTGLPFKRKYGLWMSDLFKIMSMIHLRIEK</sequence>